<name>A0A6C0BJB8_9ZZZZ</name>
<organism evidence="1">
    <name type="scientific">viral metagenome</name>
    <dbReference type="NCBI Taxonomy" id="1070528"/>
    <lineage>
        <taxon>unclassified sequences</taxon>
        <taxon>metagenomes</taxon>
        <taxon>organismal metagenomes</taxon>
    </lineage>
</organism>
<evidence type="ECO:0008006" key="2">
    <source>
        <dbReference type="Google" id="ProtNLM"/>
    </source>
</evidence>
<sequence length="75" mass="9273">MTYVIIHSQSRSYILEVLPNEHLDEAHERLWKIISHCPQTEFEYERLINLSKMWFFKHRYHCSYSQNNEKLISLF</sequence>
<accession>A0A6C0BJB8</accession>
<protein>
    <recommendedName>
        <fullName evidence="2">XRN2-binding (XTBD) domain-containing protein</fullName>
    </recommendedName>
</protein>
<evidence type="ECO:0000313" key="1">
    <source>
        <dbReference type="EMBL" id="QHS92445.1"/>
    </source>
</evidence>
<reference evidence="1" key="1">
    <citation type="journal article" date="2020" name="Nature">
        <title>Giant virus diversity and host interactions through global metagenomics.</title>
        <authorList>
            <person name="Schulz F."/>
            <person name="Roux S."/>
            <person name="Paez-Espino D."/>
            <person name="Jungbluth S."/>
            <person name="Walsh D.A."/>
            <person name="Denef V.J."/>
            <person name="McMahon K.D."/>
            <person name="Konstantinidis K.T."/>
            <person name="Eloe-Fadrosh E.A."/>
            <person name="Kyrpides N.C."/>
            <person name="Woyke T."/>
        </authorList>
    </citation>
    <scope>NUCLEOTIDE SEQUENCE</scope>
    <source>
        <strain evidence="1">GVMAG-M-3300014204-73</strain>
    </source>
</reference>
<proteinExistence type="predicted"/>
<dbReference type="EMBL" id="MN739179">
    <property type="protein sequence ID" value="QHS92445.1"/>
    <property type="molecule type" value="Genomic_DNA"/>
</dbReference>
<dbReference type="AlphaFoldDB" id="A0A6C0BJB8"/>